<dbReference type="Gene3D" id="2.60.40.200">
    <property type="entry name" value="Superoxide dismutase, copper/zinc binding domain"/>
    <property type="match status" value="1"/>
</dbReference>
<sequence precursor="true">MRRRLSIIAAGLGLLLLTAAPAGAAGSPSPATSSGPIPNPLEAGRVVAEPVVFDAWNDRQPPTAVTYDAHLVPPGTTAVALAVRGKRTVIGLIVQGLAPNHQFGAHVHQKACGATGAAAGPHYQNVPDPVQPSVDPRYANARNEVWLDFTTDARGTGSAFAVVAWDFRAGGAHSIILHEHHTDSSPGTAGTAGARAACLTVPLS</sequence>
<dbReference type="AlphaFoldDB" id="A0A0D8B8R7"/>
<keyword evidence="2" id="KW-0732">Signal</keyword>
<dbReference type="SUPFAM" id="SSF49329">
    <property type="entry name" value="Cu,Zn superoxide dismutase-like"/>
    <property type="match status" value="1"/>
</dbReference>
<keyword evidence="4" id="KW-1185">Reference proteome</keyword>
<organism evidence="3 4">
    <name type="scientific">Frankia torreyi</name>
    <dbReference type="NCBI Taxonomy" id="1856"/>
    <lineage>
        <taxon>Bacteria</taxon>
        <taxon>Bacillati</taxon>
        <taxon>Actinomycetota</taxon>
        <taxon>Actinomycetes</taxon>
        <taxon>Frankiales</taxon>
        <taxon>Frankiaceae</taxon>
        <taxon>Frankia</taxon>
    </lineage>
</organism>
<gene>
    <name evidence="3" type="ORF">FF36_05956</name>
</gene>
<dbReference type="InterPro" id="IPR036423">
    <property type="entry name" value="SOD-like_Cu/Zn_dom_sf"/>
</dbReference>
<dbReference type="EC" id="1.15.1.1" evidence="3"/>
<reference evidence="4" key="1">
    <citation type="submission" date="2015-02" db="EMBL/GenBank/DDBJ databases">
        <title>Draft Genome of Frankia sp. CpI1-S.</title>
        <authorList>
            <person name="Oshone R.T."/>
            <person name="Ngom M."/>
            <person name="Ghodhbane-Gtari F."/>
            <person name="Gtari M."/>
            <person name="Morris K."/>
            <person name="Thomas K."/>
            <person name="Sen A."/>
            <person name="Tisa L.S."/>
        </authorList>
    </citation>
    <scope>NUCLEOTIDE SEQUENCE [LARGE SCALE GENOMIC DNA]</scope>
    <source>
        <strain evidence="4">CpI1-S</strain>
    </source>
</reference>
<reference evidence="3 4" key="2">
    <citation type="journal article" date="2016" name="Genome Announc.">
        <title>Permanent Draft Genome Sequences for Two Variants of Frankia sp. Strain CpI1, the First Frankia Strain Isolated from Root Nodules of Comptonia peregrina.</title>
        <authorList>
            <person name="Oshone R."/>
            <person name="Hurst S.G.IV."/>
            <person name="Abebe-Akele F."/>
            <person name="Simpson S."/>
            <person name="Morris K."/>
            <person name="Thomas W.K."/>
            <person name="Tisa L.S."/>
        </authorList>
    </citation>
    <scope>NUCLEOTIDE SEQUENCE [LARGE SCALE GENOMIC DNA]</scope>
    <source>
        <strain evidence="4">CpI1-S</strain>
    </source>
</reference>
<dbReference type="PATRIC" id="fig|1502723.3.peg.6754"/>
<dbReference type="EMBL" id="JYFN01000086">
    <property type="protein sequence ID" value="KJE19757.1"/>
    <property type="molecule type" value="Genomic_DNA"/>
</dbReference>
<name>A0A0D8B8R7_9ACTN</name>
<protein>
    <submittedName>
        <fullName evidence="3">Cu/Zn superoxide dismutase</fullName>
        <ecNumber evidence="3">1.15.1.1</ecNumber>
    </submittedName>
</protein>
<feature type="chain" id="PRO_5002327002" evidence="2">
    <location>
        <begin position="25"/>
        <end position="204"/>
    </location>
</feature>
<comment type="similarity">
    <text evidence="1">Belongs to the Cu-Zn superoxide dismutase family.</text>
</comment>
<evidence type="ECO:0000256" key="2">
    <source>
        <dbReference type="SAM" id="SignalP"/>
    </source>
</evidence>
<feature type="signal peptide" evidence="2">
    <location>
        <begin position="1"/>
        <end position="24"/>
    </location>
</feature>
<evidence type="ECO:0000313" key="3">
    <source>
        <dbReference type="EMBL" id="KJE19757.1"/>
    </source>
</evidence>
<evidence type="ECO:0000313" key="4">
    <source>
        <dbReference type="Proteomes" id="UP000032545"/>
    </source>
</evidence>
<accession>A0A0D8B8R7</accession>
<keyword evidence="3" id="KW-0560">Oxidoreductase</keyword>
<proteinExistence type="inferred from homology"/>
<comment type="caution">
    <text evidence="3">The sequence shown here is derived from an EMBL/GenBank/DDBJ whole genome shotgun (WGS) entry which is preliminary data.</text>
</comment>
<dbReference type="GO" id="GO:0004784">
    <property type="term" value="F:superoxide dismutase activity"/>
    <property type="evidence" value="ECO:0007669"/>
    <property type="project" value="UniProtKB-EC"/>
</dbReference>
<dbReference type="OrthoDB" id="3297424at2"/>
<dbReference type="Proteomes" id="UP000032545">
    <property type="component" value="Unassembled WGS sequence"/>
</dbReference>
<evidence type="ECO:0000256" key="1">
    <source>
        <dbReference type="ARBA" id="ARBA00010457"/>
    </source>
</evidence>
<dbReference type="GO" id="GO:0046872">
    <property type="term" value="F:metal ion binding"/>
    <property type="evidence" value="ECO:0007669"/>
    <property type="project" value="InterPro"/>
</dbReference>